<keyword evidence="5" id="KW-0547">Nucleotide-binding</keyword>
<proteinExistence type="inferred from homology"/>
<reference evidence="16" key="1">
    <citation type="submission" date="2014-01" db="EMBL/GenBank/DDBJ databases">
        <title>The Genome Sequence of Anopheles farauti FAR1 (V2).</title>
        <authorList>
            <consortium name="The Broad Institute Genomics Platform"/>
            <person name="Neafsey D.E."/>
            <person name="Besansky N."/>
            <person name="Howell P."/>
            <person name="Walton C."/>
            <person name="Young S.K."/>
            <person name="Zeng Q."/>
            <person name="Gargeya S."/>
            <person name="Fitzgerald M."/>
            <person name="Haas B."/>
            <person name="Abouelleil A."/>
            <person name="Allen A.W."/>
            <person name="Alvarado L."/>
            <person name="Arachchi H.M."/>
            <person name="Berlin A.M."/>
            <person name="Chapman S.B."/>
            <person name="Gainer-Dewar J."/>
            <person name="Goldberg J."/>
            <person name="Griggs A."/>
            <person name="Gujja S."/>
            <person name="Hansen M."/>
            <person name="Howarth C."/>
            <person name="Imamovic A."/>
            <person name="Ireland A."/>
            <person name="Larimer J."/>
            <person name="McCowan C."/>
            <person name="Murphy C."/>
            <person name="Pearson M."/>
            <person name="Poon T.W."/>
            <person name="Priest M."/>
            <person name="Roberts A."/>
            <person name="Saif S."/>
            <person name="Shea T."/>
            <person name="Sisk P."/>
            <person name="Sykes S."/>
            <person name="Wortman J."/>
            <person name="Nusbaum C."/>
            <person name="Birren B."/>
        </authorList>
    </citation>
    <scope>NUCLEOTIDE SEQUENCE [LARGE SCALE GENOMIC DNA]</scope>
    <source>
        <strain evidence="16">FAR1</strain>
    </source>
</reference>
<keyword evidence="4 12" id="KW-0808">Transferase</keyword>
<dbReference type="UniPathway" id="UPA00618">
    <property type="reaction ID" value="UER00672"/>
</dbReference>
<dbReference type="Proteomes" id="UP000075886">
    <property type="component" value="Unassembled WGS sequence"/>
</dbReference>
<evidence type="ECO:0000313" key="15">
    <source>
        <dbReference type="EnsemblMetazoa" id="AFAF010117-PA"/>
    </source>
</evidence>
<dbReference type="GO" id="GO:0006641">
    <property type="term" value="P:triglyceride metabolic process"/>
    <property type="evidence" value="ECO:0007669"/>
    <property type="project" value="TreeGrafter"/>
</dbReference>
<dbReference type="EMBL" id="AXCN02000573">
    <property type="status" value="NOT_ANNOTATED_CDS"/>
    <property type="molecule type" value="Genomic_DNA"/>
</dbReference>
<accession>A0A182QH79</accession>
<dbReference type="InterPro" id="IPR018483">
    <property type="entry name" value="Carb_kinase_FGGY_CS"/>
</dbReference>
<dbReference type="EnsemblMetazoa" id="AFAF010117-RA">
    <property type="protein sequence ID" value="AFAF010117-PA"/>
    <property type="gene ID" value="AFAF010117"/>
</dbReference>
<comment type="pathway">
    <text evidence="1">Polyol metabolism; glycerol degradation via glycerol kinase pathway; sn-glycerol 3-phosphate from glycerol: step 1/1.</text>
</comment>
<evidence type="ECO:0000259" key="13">
    <source>
        <dbReference type="Pfam" id="PF00370"/>
    </source>
</evidence>
<dbReference type="InterPro" id="IPR043129">
    <property type="entry name" value="ATPase_NBD"/>
</dbReference>
<reference evidence="15" key="2">
    <citation type="submission" date="2020-05" db="UniProtKB">
        <authorList>
            <consortium name="EnsemblMetazoa"/>
        </authorList>
    </citation>
    <scope>IDENTIFICATION</scope>
    <source>
        <strain evidence="15">FAR1</strain>
    </source>
</reference>
<keyword evidence="6 12" id="KW-0418">Kinase</keyword>
<evidence type="ECO:0000256" key="8">
    <source>
        <dbReference type="ARBA" id="ARBA00022840"/>
    </source>
</evidence>
<evidence type="ECO:0000256" key="6">
    <source>
        <dbReference type="ARBA" id="ARBA00022777"/>
    </source>
</evidence>
<dbReference type="CDD" id="cd07792">
    <property type="entry name" value="ASKHA_NBD_FGGY_GK1-3-like"/>
    <property type="match status" value="1"/>
</dbReference>
<evidence type="ECO:0000256" key="10">
    <source>
        <dbReference type="ARBA" id="ARBA00052101"/>
    </source>
</evidence>
<dbReference type="Pfam" id="PF00370">
    <property type="entry name" value="FGGY_N"/>
    <property type="match status" value="1"/>
</dbReference>
<dbReference type="Gene3D" id="3.30.420.40">
    <property type="match status" value="2"/>
</dbReference>
<comment type="catalytic activity">
    <reaction evidence="10">
        <text>glycerol + ATP = sn-glycerol 3-phosphate + ADP + H(+)</text>
        <dbReference type="Rhea" id="RHEA:21644"/>
        <dbReference type="ChEBI" id="CHEBI:15378"/>
        <dbReference type="ChEBI" id="CHEBI:17754"/>
        <dbReference type="ChEBI" id="CHEBI:30616"/>
        <dbReference type="ChEBI" id="CHEBI:57597"/>
        <dbReference type="ChEBI" id="CHEBI:456216"/>
        <dbReference type="EC" id="2.7.1.30"/>
    </reaction>
</comment>
<feature type="domain" description="Carbohydrate kinase FGGY C-terminal" evidence="14">
    <location>
        <begin position="591"/>
        <end position="781"/>
    </location>
</feature>
<evidence type="ECO:0000256" key="3">
    <source>
        <dbReference type="ARBA" id="ARBA00012099"/>
    </source>
</evidence>
<dbReference type="GO" id="GO:0005524">
    <property type="term" value="F:ATP binding"/>
    <property type="evidence" value="ECO:0007669"/>
    <property type="project" value="UniProtKB-KW"/>
</dbReference>
<dbReference type="EC" id="2.7.1.30" evidence="3"/>
<evidence type="ECO:0000256" key="4">
    <source>
        <dbReference type="ARBA" id="ARBA00022679"/>
    </source>
</evidence>
<name>A0A182QH79_9DIPT</name>
<evidence type="ECO:0000256" key="1">
    <source>
        <dbReference type="ARBA" id="ARBA00005190"/>
    </source>
</evidence>
<dbReference type="AlphaFoldDB" id="A0A182QH79"/>
<evidence type="ECO:0000256" key="2">
    <source>
        <dbReference type="ARBA" id="ARBA00009156"/>
    </source>
</evidence>
<keyword evidence="7" id="KW-0319">Glycerol metabolism</keyword>
<dbReference type="InterPro" id="IPR018485">
    <property type="entry name" value="FGGY_C"/>
</dbReference>
<dbReference type="PANTHER" id="PTHR10196:SF82">
    <property type="entry name" value="GLYCEROL KINASE"/>
    <property type="match status" value="1"/>
</dbReference>
<evidence type="ECO:0000256" key="12">
    <source>
        <dbReference type="RuleBase" id="RU003733"/>
    </source>
</evidence>
<dbReference type="InterPro" id="IPR018484">
    <property type="entry name" value="FGGY_N"/>
</dbReference>
<dbReference type="Pfam" id="PF02782">
    <property type="entry name" value="FGGY_C"/>
    <property type="match status" value="1"/>
</dbReference>
<dbReference type="GO" id="GO:0004370">
    <property type="term" value="F:glycerol kinase activity"/>
    <property type="evidence" value="ECO:0007669"/>
    <property type="project" value="UniProtKB-EC"/>
</dbReference>
<protein>
    <recommendedName>
        <fullName evidence="11">Probable glycerol kinase</fullName>
        <ecNumber evidence="3">2.7.1.30</ecNumber>
    </recommendedName>
    <alternativeName>
        <fullName evidence="9">ATP:glycerol 3-phosphotransferase</fullName>
    </alternativeName>
</protein>
<dbReference type="GO" id="GO:0019563">
    <property type="term" value="P:glycerol catabolic process"/>
    <property type="evidence" value="ECO:0007669"/>
    <property type="project" value="UniProtKB-UniPathway"/>
</dbReference>
<dbReference type="VEuPathDB" id="VectorBase:AFAF010117"/>
<keyword evidence="16" id="KW-1185">Reference proteome</keyword>
<dbReference type="InterPro" id="IPR005999">
    <property type="entry name" value="Glycerol_kin"/>
</dbReference>
<comment type="similarity">
    <text evidence="2 12">Belongs to the FGGY kinase family.</text>
</comment>
<keyword evidence="8" id="KW-0067">ATP-binding</keyword>
<dbReference type="PROSITE" id="PS00445">
    <property type="entry name" value="FGGY_KINASES_2"/>
    <property type="match status" value="1"/>
</dbReference>
<evidence type="ECO:0000256" key="7">
    <source>
        <dbReference type="ARBA" id="ARBA00022798"/>
    </source>
</evidence>
<evidence type="ECO:0000259" key="14">
    <source>
        <dbReference type="Pfam" id="PF02782"/>
    </source>
</evidence>
<dbReference type="FunFam" id="3.30.420.40:FF:000108">
    <property type="entry name" value="Glycerol kinase, glycosomal"/>
    <property type="match status" value="1"/>
</dbReference>
<dbReference type="STRING" id="69004.A0A182QH79"/>
<dbReference type="GO" id="GO:0005739">
    <property type="term" value="C:mitochondrion"/>
    <property type="evidence" value="ECO:0007669"/>
    <property type="project" value="TreeGrafter"/>
</dbReference>
<organism evidence="15 16">
    <name type="scientific">Anopheles farauti</name>
    <dbReference type="NCBI Taxonomy" id="69004"/>
    <lineage>
        <taxon>Eukaryota</taxon>
        <taxon>Metazoa</taxon>
        <taxon>Ecdysozoa</taxon>
        <taxon>Arthropoda</taxon>
        <taxon>Hexapoda</taxon>
        <taxon>Insecta</taxon>
        <taxon>Pterygota</taxon>
        <taxon>Neoptera</taxon>
        <taxon>Endopterygota</taxon>
        <taxon>Diptera</taxon>
        <taxon>Nematocera</taxon>
        <taxon>Culicoidea</taxon>
        <taxon>Culicidae</taxon>
        <taxon>Anophelinae</taxon>
        <taxon>Anopheles</taxon>
    </lineage>
</organism>
<dbReference type="FunFam" id="3.30.420.40:FF:000177">
    <property type="entry name" value="Glycerol kinase"/>
    <property type="match status" value="1"/>
</dbReference>
<dbReference type="GO" id="GO:0046167">
    <property type="term" value="P:glycerol-3-phosphate biosynthetic process"/>
    <property type="evidence" value="ECO:0007669"/>
    <property type="project" value="TreeGrafter"/>
</dbReference>
<dbReference type="InterPro" id="IPR042018">
    <property type="entry name" value="GK1-3_metazoan-type"/>
</dbReference>
<feature type="domain" description="Carbohydrate kinase FGGY N-terminal" evidence="13">
    <location>
        <begin position="324"/>
        <end position="581"/>
    </location>
</feature>
<dbReference type="NCBIfam" id="NF000756">
    <property type="entry name" value="PRK00047.1"/>
    <property type="match status" value="1"/>
</dbReference>
<dbReference type="PROSITE" id="PS00933">
    <property type="entry name" value="FGGY_KINASES_1"/>
    <property type="match status" value="1"/>
</dbReference>
<dbReference type="PANTHER" id="PTHR10196">
    <property type="entry name" value="SUGAR KINASE"/>
    <property type="match status" value="1"/>
</dbReference>
<evidence type="ECO:0000256" key="9">
    <source>
        <dbReference type="ARBA" id="ARBA00043149"/>
    </source>
</evidence>
<sequence>MVEMNGNMLVKCEPNNEEAELLNSLVANGDDHLQQDLRFLCLCKLKVSEDTLTLLEAQQIDIDCLRKMRIEDVDVLFDGKPLGPKIIFREAFLEWREEIGLPCKSIRSLSCLKRSCNSYDPQMENPLKYHLQTPPQPWDDFSLQPQALLQEREVAQQDNLAISYRSFQWPMTPSTLKDVLNSTPMGRSIMAMGCLGGLGKSLQYQLTAIIIDYHMEYEAKITTPQLENYAYCITTLLPHENSLTYHIPRGPNRRNPGGSLYSRFINQKISKKALAIGNSIATTYLRSRILCQPTTRELCTQQQRQRNAVMSSVGGVSKKFGDLVGSIDEGTSSARFLLFRAETAEVVCFHQKEIRLICPQEGWVEQDPNEILAVVYECIERTLEKLRELGGNPETDIVAIGVTNQRETTIVWDRTTGEPLYNAIVWQDMRTSSTVDQLLETVPNKTKNKNYLKPLCGLPLSPYFSAVKLRWLIDNVPKVKAAIRGGNCLFGTVDTWLIWNLTGGPDGGAHVTDVSNASRTMLMNIETLEYDNVLKKFFGVPAEILPQIRSSSEVYGLIKFKPLRDIPLAGCLGDQQSALVGQECLTRGRAKATYGTGCFLLYNTGTAMIDSYHGLISTVAYQMGPDALPVYALEGSVAVAGAALGWLRDNLNLLAGASESETAALEVENNGDVYFVPAFSGLYAPYWDPEARGVICGITEDTQRGHIVRAALEAVCFQVRDILDAMNNDSGTPLLKLKVDGGMTANATMMQWQADLIGLDVLKPKFVETTALGAAMVAGRAVGKWDIENVSVESDSTVYKPQISENERDVRYKRWKMAIERSVGWDKCP</sequence>
<dbReference type="SUPFAM" id="SSF53067">
    <property type="entry name" value="Actin-like ATPase domain"/>
    <property type="match status" value="2"/>
</dbReference>
<evidence type="ECO:0000256" key="11">
    <source>
        <dbReference type="ARBA" id="ARBA00071571"/>
    </source>
</evidence>
<evidence type="ECO:0000313" key="16">
    <source>
        <dbReference type="Proteomes" id="UP000075886"/>
    </source>
</evidence>
<dbReference type="NCBIfam" id="TIGR01311">
    <property type="entry name" value="glycerol_kin"/>
    <property type="match status" value="1"/>
</dbReference>
<evidence type="ECO:0000256" key="5">
    <source>
        <dbReference type="ARBA" id="ARBA00022741"/>
    </source>
</evidence>